<evidence type="ECO:0000256" key="3">
    <source>
        <dbReference type="ARBA" id="ARBA00023163"/>
    </source>
</evidence>
<organism evidence="5 6">
    <name type="scientific">Agromyces salentinus</name>
    <dbReference type="NCBI Taxonomy" id="269421"/>
    <lineage>
        <taxon>Bacteria</taxon>
        <taxon>Bacillati</taxon>
        <taxon>Actinomycetota</taxon>
        <taxon>Actinomycetes</taxon>
        <taxon>Micrococcales</taxon>
        <taxon>Microbacteriaceae</taxon>
        <taxon>Agromyces</taxon>
    </lineage>
</organism>
<evidence type="ECO:0000313" key="6">
    <source>
        <dbReference type="Proteomes" id="UP001501746"/>
    </source>
</evidence>
<dbReference type="PANTHER" id="PTHR33204:SF18">
    <property type="entry name" value="TRANSCRIPTIONAL REGULATORY PROTEIN"/>
    <property type="match status" value="1"/>
</dbReference>
<dbReference type="Gene3D" id="1.10.10.10">
    <property type="entry name" value="Winged helix-like DNA-binding domain superfamily/Winged helix DNA-binding domain"/>
    <property type="match status" value="1"/>
</dbReference>
<comment type="caution">
    <text evidence="5">The sequence shown here is derived from an EMBL/GenBank/DDBJ whole genome shotgun (WGS) entry which is preliminary data.</text>
</comment>
<protein>
    <submittedName>
        <fullName evidence="5">Winged helix-turn-helix transcriptional regulator</fullName>
    </submittedName>
</protein>
<reference evidence="5 6" key="1">
    <citation type="journal article" date="2019" name="Int. J. Syst. Evol. Microbiol.">
        <title>The Global Catalogue of Microorganisms (GCM) 10K type strain sequencing project: providing services to taxonomists for standard genome sequencing and annotation.</title>
        <authorList>
            <consortium name="The Broad Institute Genomics Platform"/>
            <consortium name="The Broad Institute Genome Sequencing Center for Infectious Disease"/>
            <person name="Wu L."/>
            <person name="Ma J."/>
        </authorList>
    </citation>
    <scope>NUCLEOTIDE SEQUENCE [LARGE SCALE GENOMIC DNA]</scope>
    <source>
        <strain evidence="5 6">JCM 14323</strain>
    </source>
</reference>
<dbReference type="SUPFAM" id="SSF46785">
    <property type="entry name" value="Winged helix' DNA-binding domain"/>
    <property type="match status" value="1"/>
</dbReference>
<dbReference type="PANTHER" id="PTHR33204">
    <property type="entry name" value="TRANSCRIPTIONAL REGULATOR, MARR FAMILY"/>
    <property type="match status" value="1"/>
</dbReference>
<dbReference type="Pfam" id="PF01638">
    <property type="entry name" value="HxlR"/>
    <property type="match status" value="1"/>
</dbReference>
<evidence type="ECO:0000259" key="4">
    <source>
        <dbReference type="PROSITE" id="PS51118"/>
    </source>
</evidence>
<keyword evidence="1" id="KW-0805">Transcription regulation</keyword>
<gene>
    <name evidence="5" type="ORF">GCM10009750_11400</name>
</gene>
<feature type="domain" description="HTH hxlR-type" evidence="4">
    <location>
        <begin position="10"/>
        <end position="108"/>
    </location>
</feature>
<sequence length="225" mass="24627">MANRSYQDGCAAAHALDLIGERWALLVVRELLFGPKRFTDLRAGLPGASPNVLAQRLRELDEAGVLRRHRLLPPAAATVYELTPWGRQLEPVIIALGRWGGRSPSLLHDARMSADSVALALRTSFSAELARGLSAELGLRMHEDVYVVQVAGDVIRIRRGEAEHPDAVIAAEVGVMNDVIWNDLSIEDAMNAGELSITGDPELVERFVRLFPLPEPADVAARTMR</sequence>
<dbReference type="Proteomes" id="UP001501746">
    <property type="component" value="Unassembled WGS sequence"/>
</dbReference>
<dbReference type="InterPro" id="IPR036390">
    <property type="entry name" value="WH_DNA-bd_sf"/>
</dbReference>
<dbReference type="SUPFAM" id="SSF55718">
    <property type="entry name" value="SCP-like"/>
    <property type="match status" value="1"/>
</dbReference>
<dbReference type="PROSITE" id="PS51118">
    <property type="entry name" value="HTH_HXLR"/>
    <property type="match status" value="1"/>
</dbReference>
<name>A0ABN2MK93_9MICO</name>
<dbReference type="InterPro" id="IPR036388">
    <property type="entry name" value="WH-like_DNA-bd_sf"/>
</dbReference>
<keyword evidence="3" id="KW-0804">Transcription</keyword>
<evidence type="ECO:0000256" key="1">
    <source>
        <dbReference type="ARBA" id="ARBA00023015"/>
    </source>
</evidence>
<dbReference type="RefSeq" id="WP_157428375.1">
    <property type="nucleotide sequence ID" value="NZ_BAAANK010000003.1"/>
</dbReference>
<keyword evidence="2" id="KW-0238">DNA-binding</keyword>
<dbReference type="InterPro" id="IPR036527">
    <property type="entry name" value="SCP2_sterol-bd_dom_sf"/>
</dbReference>
<dbReference type="EMBL" id="BAAANK010000003">
    <property type="protein sequence ID" value="GAA1829529.1"/>
    <property type="molecule type" value="Genomic_DNA"/>
</dbReference>
<dbReference type="InterPro" id="IPR002577">
    <property type="entry name" value="HTH_HxlR"/>
</dbReference>
<keyword evidence="6" id="KW-1185">Reference proteome</keyword>
<proteinExistence type="predicted"/>
<accession>A0ABN2MK93</accession>
<evidence type="ECO:0000256" key="2">
    <source>
        <dbReference type="ARBA" id="ARBA00023125"/>
    </source>
</evidence>
<dbReference type="Gene3D" id="3.30.1050.10">
    <property type="entry name" value="SCP2 sterol-binding domain"/>
    <property type="match status" value="1"/>
</dbReference>
<evidence type="ECO:0000313" key="5">
    <source>
        <dbReference type="EMBL" id="GAA1829529.1"/>
    </source>
</evidence>